<dbReference type="Gene3D" id="1.10.510.10">
    <property type="entry name" value="Transferase(Phosphotransferase) domain 1"/>
    <property type="match status" value="1"/>
</dbReference>
<dbReference type="GO" id="GO:0016020">
    <property type="term" value="C:membrane"/>
    <property type="evidence" value="ECO:0007669"/>
    <property type="project" value="UniProtKB-SubCell"/>
</dbReference>
<keyword evidence="3" id="KW-0808">Transferase</keyword>
<comment type="caution">
    <text evidence="11">The sequence shown here is derived from an EMBL/GenBank/DDBJ whole genome shotgun (WGS) entry which is preliminary data.</text>
</comment>
<evidence type="ECO:0000256" key="8">
    <source>
        <dbReference type="RuleBase" id="RU000304"/>
    </source>
</evidence>
<evidence type="ECO:0000256" key="1">
    <source>
        <dbReference type="ARBA" id="ARBA00004479"/>
    </source>
</evidence>
<dbReference type="InterPro" id="IPR000719">
    <property type="entry name" value="Prot_kinase_dom"/>
</dbReference>
<dbReference type="FunCoup" id="A0A2R6RNU0">
    <property type="interactions" value="47"/>
</dbReference>
<evidence type="ECO:0000313" key="12">
    <source>
        <dbReference type="Proteomes" id="UP000241394"/>
    </source>
</evidence>
<gene>
    <name evidence="11" type="ORF">CEY00_Acc04968</name>
</gene>
<dbReference type="Gene3D" id="3.30.200.20">
    <property type="entry name" value="Phosphorylase Kinase, domain 1"/>
    <property type="match status" value="1"/>
</dbReference>
<reference evidence="12" key="2">
    <citation type="journal article" date="2018" name="BMC Genomics">
        <title>A manually annotated Actinidia chinensis var. chinensis (kiwifruit) genome highlights the challenges associated with draft genomes and gene prediction in plants.</title>
        <authorList>
            <person name="Pilkington S.M."/>
            <person name="Crowhurst R."/>
            <person name="Hilario E."/>
            <person name="Nardozza S."/>
            <person name="Fraser L."/>
            <person name="Peng Y."/>
            <person name="Gunaseelan K."/>
            <person name="Simpson R."/>
            <person name="Tahir J."/>
            <person name="Deroles S.C."/>
            <person name="Templeton K."/>
            <person name="Luo Z."/>
            <person name="Davy M."/>
            <person name="Cheng C."/>
            <person name="McNeilage M."/>
            <person name="Scaglione D."/>
            <person name="Liu Y."/>
            <person name="Zhang Q."/>
            <person name="Datson P."/>
            <person name="De Silva N."/>
            <person name="Gardiner S.E."/>
            <person name="Bassett H."/>
            <person name="Chagne D."/>
            <person name="McCallum J."/>
            <person name="Dzierzon H."/>
            <person name="Deng C."/>
            <person name="Wang Y.Y."/>
            <person name="Barron L."/>
            <person name="Manako K."/>
            <person name="Bowen J."/>
            <person name="Foster T.M."/>
            <person name="Erridge Z.A."/>
            <person name="Tiffin H."/>
            <person name="Waite C.N."/>
            <person name="Davies K.M."/>
            <person name="Grierson E.P."/>
            <person name="Laing W.A."/>
            <person name="Kirk R."/>
            <person name="Chen X."/>
            <person name="Wood M."/>
            <person name="Montefiori M."/>
            <person name="Brummell D.A."/>
            <person name="Schwinn K.E."/>
            <person name="Catanach A."/>
            <person name="Fullerton C."/>
            <person name="Li D."/>
            <person name="Meiyalaghan S."/>
            <person name="Nieuwenhuizen N."/>
            <person name="Read N."/>
            <person name="Prakash R."/>
            <person name="Hunter D."/>
            <person name="Zhang H."/>
            <person name="McKenzie M."/>
            <person name="Knabel M."/>
            <person name="Harris A."/>
            <person name="Allan A.C."/>
            <person name="Gleave A."/>
            <person name="Chen A."/>
            <person name="Janssen B.J."/>
            <person name="Plunkett B."/>
            <person name="Ampomah-Dwamena C."/>
            <person name="Voogd C."/>
            <person name="Leif D."/>
            <person name="Lafferty D."/>
            <person name="Souleyre E.J.F."/>
            <person name="Varkonyi-Gasic E."/>
            <person name="Gambi F."/>
            <person name="Hanley J."/>
            <person name="Yao J.L."/>
            <person name="Cheung J."/>
            <person name="David K.M."/>
            <person name="Warren B."/>
            <person name="Marsh K."/>
            <person name="Snowden K.C."/>
            <person name="Lin-Wang K."/>
            <person name="Brian L."/>
            <person name="Martinez-Sanchez M."/>
            <person name="Wang M."/>
            <person name="Ileperuma N."/>
            <person name="Macnee N."/>
            <person name="Campin R."/>
            <person name="McAtee P."/>
            <person name="Drummond R.S.M."/>
            <person name="Espley R.V."/>
            <person name="Ireland H.S."/>
            <person name="Wu R."/>
            <person name="Atkinson R.G."/>
            <person name="Karunairetnam S."/>
            <person name="Bulley S."/>
            <person name="Chunkath S."/>
            <person name="Hanley Z."/>
            <person name="Storey R."/>
            <person name="Thrimawithana A.H."/>
            <person name="Thomson S."/>
            <person name="David C."/>
            <person name="Testolin R."/>
            <person name="Huang H."/>
            <person name="Hellens R.P."/>
            <person name="Schaffer R.J."/>
        </authorList>
    </citation>
    <scope>NUCLEOTIDE SEQUENCE [LARGE SCALE GENOMIC DNA]</scope>
    <source>
        <strain evidence="12">cv. Red5</strain>
    </source>
</reference>
<sequence>MDQSLQAILAASASFFVVIVLFSMICSLCRAQNSREPNHRARPVRRSELSSIAVSDSAAFDPALSEVSMPELIRATRNFSPDLIIGDGSFGLVYKARLANDVTVAVKKLSPDAFQGFREFRAEMETLSKLRHPNIIQIFGYCSTGSERVLIYEFVEKGSLDQWLLDTSSSELLSGSAPRLPLSWETRIKITKGVANGLAYMHNLETPIIHRDIKASNVLLDKEFEPHIADFGLARRLEGSHSHVSTQVAGTMGYMPPEYIHGCFVATAMGDVYSFGILMLEIATGVRPNLPFKGDEDGKEVRLVEWARKMEAQNRQMEMLDANVSREGIKEAGVVEFFRIAMLCTREARNDRPVMTKVGELLSQIST</sequence>
<evidence type="ECO:0000256" key="9">
    <source>
        <dbReference type="SAM" id="SignalP"/>
    </source>
</evidence>
<dbReference type="PROSITE" id="PS00107">
    <property type="entry name" value="PROTEIN_KINASE_ATP"/>
    <property type="match status" value="1"/>
</dbReference>
<protein>
    <submittedName>
        <fullName evidence="11">Leucine-rich repeat receptor protein kinase</fullName>
    </submittedName>
</protein>
<dbReference type="GO" id="GO:0005524">
    <property type="term" value="F:ATP binding"/>
    <property type="evidence" value="ECO:0007669"/>
    <property type="project" value="UniProtKB-UniRule"/>
</dbReference>
<accession>A0A2R6RNU0</accession>
<feature type="signal peptide" evidence="9">
    <location>
        <begin position="1"/>
        <end position="31"/>
    </location>
</feature>
<dbReference type="CDD" id="cd14066">
    <property type="entry name" value="STKc_IRAK"/>
    <property type="match status" value="1"/>
</dbReference>
<dbReference type="Pfam" id="PF07714">
    <property type="entry name" value="PK_Tyr_Ser-Thr"/>
    <property type="match status" value="1"/>
</dbReference>
<dbReference type="AlphaFoldDB" id="A0A2R6RNU0"/>
<evidence type="ECO:0000256" key="6">
    <source>
        <dbReference type="ARBA" id="ARBA00022840"/>
    </source>
</evidence>
<feature type="domain" description="Protein kinase" evidence="10">
    <location>
        <begin position="79"/>
        <end position="367"/>
    </location>
</feature>
<keyword evidence="4 7" id="KW-0547">Nucleotide-binding</keyword>
<dbReference type="PANTHER" id="PTHR48006">
    <property type="entry name" value="LEUCINE-RICH REPEAT-CONTAINING PROTEIN DDB_G0281931-RELATED"/>
    <property type="match status" value="1"/>
</dbReference>
<evidence type="ECO:0000313" key="11">
    <source>
        <dbReference type="EMBL" id="PSS31700.1"/>
    </source>
</evidence>
<evidence type="ECO:0000256" key="3">
    <source>
        <dbReference type="ARBA" id="ARBA00022679"/>
    </source>
</evidence>
<feature type="chain" id="PRO_5015347564" evidence="9">
    <location>
        <begin position="32"/>
        <end position="367"/>
    </location>
</feature>
<dbReference type="PROSITE" id="PS00108">
    <property type="entry name" value="PROTEIN_KINASE_ST"/>
    <property type="match status" value="1"/>
</dbReference>
<keyword evidence="5 11" id="KW-0418">Kinase</keyword>
<dbReference type="FunFam" id="1.10.510.10:FF:001077">
    <property type="entry name" value="Phytosulfokine receptor 2"/>
    <property type="match status" value="1"/>
</dbReference>
<dbReference type="PANTHER" id="PTHR48006:SF47">
    <property type="entry name" value="PHYTOSULFOKINE RECEPTOR 2-LIKE"/>
    <property type="match status" value="1"/>
</dbReference>
<evidence type="ECO:0000256" key="7">
    <source>
        <dbReference type="PROSITE-ProRule" id="PRU10141"/>
    </source>
</evidence>
<organism evidence="11 12">
    <name type="scientific">Actinidia chinensis var. chinensis</name>
    <name type="common">Chinese soft-hair kiwi</name>
    <dbReference type="NCBI Taxonomy" id="1590841"/>
    <lineage>
        <taxon>Eukaryota</taxon>
        <taxon>Viridiplantae</taxon>
        <taxon>Streptophyta</taxon>
        <taxon>Embryophyta</taxon>
        <taxon>Tracheophyta</taxon>
        <taxon>Spermatophyta</taxon>
        <taxon>Magnoliopsida</taxon>
        <taxon>eudicotyledons</taxon>
        <taxon>Gunneridae</taxon>
        <taxon>Pentapetalae</taxon>
        <taxon>asterids</taxon>
        <taxon>Ericales</taxon>
        <taxon>Actinidiaceae</taxon>
        <taxon>Actinidia</taxon>
    </lineage>
</organism>
<dbReference type="InterPro" id="IPR017441">
    <property type="entry name" value="Protein_kinase_ATP_BS"/>
</dbReference>
<dbReference type="PROSITE" id="PS50011">
    <property type="entry name" value="PROTEIN_KINASE_DOM"/>
    <property type="match status" value="1"/>
</dbReference>
<evidence type="ECO:0000259" key="10">
    <source>
        <dbReference type="PROSITE" id="PS50011"/>
    </source>
</evidence>
<evidence type="ECO:0000256" key="2">
    <source>
        <dbReference type="ARBA" id="ARBA00022527"/>
    </source>
</evidence>
<keyword evidence="2 8" id="KW-0723">Serine/threonine-protein kinase</keyword>
<dbReference type="FunFam" id="3.30.200.20:FF:000745">
    <property type="entry name" value="Phytosulfokine receptor 2"/>
    <property type="match status" value="1"/>
</dbReference>
<comment type="subcellular location">
    <subcellularLocation>
        <location evidence="1">Membrane</location>
        <topology evidence="1">Single-pass type I membrane protein</topology>
    </subcellularLocation>
</comment>
<dbReference type="InterPro" id="IPR008271">
    <property type="entry name" value="Ser/Thr_kinase_AS"/>
</dbReference>
<dbReference type="InterPro" id="IPR011009">
    <property type="entry name" value="Kinase-like_dom_sf"/>
</dbReference>
<evidence type="ECO:0000256" key="5">
    <source>
        <dbReference type="ARBA" id="ARBA00022777"/>
    </source>
</evidence>
<dbReference type="InterPro" id="IPR051824">
    <property type="entry name" value="LRR_Rcpt-Like_S/T_Kinase"/>
</dbReference>
<dbReference type="OrthoDB" id="4062651at2759"/>
<dbReference type="InterPro" id="IPR001245">
    <property type="entry name" value="Ser-Thr/Tyr_kinase_cat_dom"/>
</dbReference>
<dbReference type="Gramene" id="PSS31700">
    <property type="protein sequence ID" value="PSS31700"/>
    <property type="gene ID" value="CEY00_Acc04968"/>
</dbReference>
<keyword evidence="6 7" id="KW-0067">ATP-binding</keyword>
<dbReference type="Proteomes" id="UP000241394">
    <property type="component" value="Chromosome LG4"/>
</dbReference>
<dbReference type="SUPFAM" id="SSF56112">
    <property type="entry name" value="Protein kinase-like (PK-like)"/>
    <property type="match status" value="1"/>
</dbReference>
<feature type="binding site" evidence="7">
    <location>
        <position position="108"/>
    </location>
    <ligand>
        <name>ATP</name>
        <dbReference type="ChEBI" id="CHEBI:30616"/>
    </ligand>
</feature>
<reference evidence="11 12" key="1">
    <citation type="submission" date="2017-07" db="EMBL/GenBank/DDBJ databases">
        <title>An improved, manually edited Actinidia chinensis var. chinensis (kiwifruit) genome highlights the challenges associated with draft genomes and gene prediction in plants.</title>
        <authorList>
            <person name="Pilkington S."/>
            <person name="Crowhurst R."/>
            <person name="Hilario E."/>
            <person name="Nardozza S."/>
            <person name="Fraser L."/>
            <person name="Peng Y."/>
            <person name="Gunaseelan K."/>
            <person name="Simpson R."/>
            <person name="Tahir J."/>
            <person name="Deroles S."/>
            <person name="Templeton K."/>
            <person name="Luo Z."/>
            <person name="Davy M."/>
            <person name="Cheng C."/>
            <person name="Mcneilage M."/>
            <person name="Scaglione D."/>
            <person name="Liu Y."/>
            <person name="Zhang Q."/>
            <person name="Datson P."/>
            <person name="De Silva N."/>
            <person name="Gardiner S."/>
            <person name="Bassett H."/>
            <person name="Chagne D."/>
            <person name="Mccallum J."/>
            <person name="Dzierzon H."/>
            <person name="Deng C."/>
            <person name="Wang Y.-Y."/>
            <person name="Barron N."/>
            <person name="Manako K."/>
            <person name="Bowen J."/>
            <person name="Foster T."/>
            <person name="Erridge Z."/>
            <person name="Tiffin H."/>
            <person name="Waite C."/>
            <person name="Davies K."/>
            <person name="Grierson E."/>
            <person name="Laing W."/>
            <person name="Kirk R."/>
            <person name="Chen X."/>
            <person name="Wood M."/>
            <person name="Montefiori M."/>
            <person name="Brummell D."/>
            <person name="Schwinn K."/>
            <person name="Catanach A."/>
            <person name="Fullerton C."/>
            <person name="Li D."/>
            <person name="Meiyalaghan S."/>
            <person name="Nieuwenhuizen N."/>
            <person name="Read N."/>
            <person name="Prakash R."/>
            <person name="Hunter D."/>
            <person name="Zhang H."/>
            <person name="Mckenzie M."/>
            <person name="Knabel M."/>
            <person name="Harris A."/>
            <person name="Allan A."/>
            <person name="Chen A."/>
            <person name="Janssen B."/>
            <person name="Plunkett B."/>
            <person name="Dwamena C."/>
            <person name="Voogd C."/>
            <person name="Leif D."/>
            <person name="Lafferty D."/>
            <person name="Souleyre E."/>
            <person name="Varkonyi-Gasic E."/>
            <person name="Gambi F."/>
            <person name="Hanley J."/>
            <person name="Yao J.-L."/>
            <person name="Cheung J."/>
            <person name="David K."/>
            <person name="Warren B."/>
            <person name="Marsh K."/>
            <person name="Snowden K."/>
            <person name="Lin-Wang K."/>
            <person name="Brian L."/>
            <person name="Martinez-Sanchez M."/>
            <person name="Wang M."/>
            <person name="Ileperuma N."/>
            <person name="Macnee N."/>
            <person name="Campin R."/>
            <person name="Mcatee P."/>
            <person name="Drummond R."/>
            <person name="Espley R."/>
            <person name="Ireland H."/>
            <person name="Wu R."/>
            <person name="Atkinson R."/>
            <person name="Karunairetnam S."/>
            <person name="Bulley S."/>
            <person name="Chunkath S."/>
            <person name="Hanley Z."/>
            <person name="Storey R."/>
            <person name="Thrimawithana A."/>
            <person name="Thomson S."/>
            <person name="David C."/>
            <person name="Testolin R."/>
        </authorList>
    </citation>
    <scope>NUCLEOTIDE SEQUENCE [LARGE SCALE GENOMIC DNA]</scope>
    <source>
        <strain evidence="12">cv. Red5</strain>
        <tissue evidence="11">Young leaf</tissue>
    </source>
</reference>
<evidence type="ECO:0000256" key="4">
    <source>
        <dbReference type="ARBA" id="ARBA00022741"/>
    </source>
</evidence>
<keyword evidence="9" id="KW-0732">Signal</keyword>
<dbReference type="OMA" id="VKPRCRC"/>
<dbReference type="STRING" id="1590841.A0A2R6RNU0"/>
<comment type="similarity">
    <text evidence="8">Belongs to the protein kinase superfamily.</text>
</comment>
<dbReference type="GO" id="GO:0004674">
    <property type="term" value="F:protein serine/threonine kinase activity"/>
    <property type="evidence" value="ECO:0007669"/>
    <property type="project" value="UniProtKB-KW"/>
</dbReference>
<keyword evidence="11" id="KW-0675">Receptor</keyword>
<dbReference type="SMART" id="SM00220">
    <property type="entry name" value="S_TKc"/>
    <property type="match status" value="1"/>
</dbReference>
<dbReference type="EMBL" id="NKQK01000004">
    <property type="protein sequence ID" value="PSS31700.1"/>
    <property type="molecule type" value="Genomic_DNA"/>
</dbReference>
<keyword evidence="12" id="KW-1185">Reference proteome</keyword>
<proteinExistence type="inferred from homology"/>
<dbReference type="InParanoid" id="A0A2R6RNU0"/>
<name>A0A2R6RNU0_ACTCC</name>